<dbReference type="EMBL" id="CP001779">
    <property type="protein sequence ID" value="ACZ00560.1"/>
    <property type="molecule type" value="Genomic_DNA"/>
</dbReference>
<dbReference type="eggNOG" id="COG0601">
    <property type="taxonomic scope" value="Bacteria"/>
</dbReference>
<feature type="transmembrane region" description="Helical" evidence="7">
    <location>
        <begin position="12"/>
        <end position="30"/>
    </location>
</feature>
<dbReference type="OrthoDB" id="9773683at2"/>
<comment type="similarity">
    <text evidence="7">Belongs to the binding-protein-dependent transport system permease family.</text>
</comment>
<proteinExistence type="inferred from homology"/>
<accession>D1AW84</accession>
<dbReference type="GO" id="GO:0055085">
    <property type="term" value="P:transmembrane transport"/>
    <property type="evidence" value="ECO:0007669"/>
    <property type="project" value="InterPro"/>
</dbReference>
<dbReference type="AlphaFoldDB" id="D1AW84"/>
<dbReference type="GO" id="GO:0005886">
    <property type="term" value="C:plasma membrane"/>
    <property type="evidence" value="ECO:0007669"/>
    <property type="project" value="UniProtKB-SubCell"/>
</dbReference>
<dbReference type="Gene3D" id="1.10.3720.10">
    <property type="entry name" value="MetI-like"/>
    <property type="match status" value="1"/>
</dbReference>
<dbReference type="PROSITE" id="PS50928">
    <property type="entry name" value="ABC_TM1"/>
    <property type="match status" value="1"/>
</dbReference>
<feature type="transmembrane region" description="Helical" evidence="7">
    <location>
        <begin position="293"/>
        <end position="313"/>
    </location>
</feature>
<feature type="transmembrane region" description="Helical" evidence="7">
    <location>
        <begin position="103"/>
        <end position="124"/>
    </location>
</feature>
<keyword evidence="4 7" id="KW-0812">Transmembrane</keyword>
<feature type="domain" description="ABC transmembrane type-1" evidence="8">
    <location>
        <begin position="97"/>
        <end position="310"/>
    </location>
</feature>
<organism evidence="9 10">
    <name type="scientific">Streptobacillus moniliformis (strain ATCC 14647 / DSM 12112 / NCTC 10651 / 9901)</name>
    <dbReference type="NCBI Taxonomy" id="519441"/>
    <lineage>
        <taxon>Bacteria</taxon>
        <taxon>Fusobacteriati</taxon>
        <taxon>Fusobacteriota</taxon>
        <taxon>Fusobacteriia</taxon>
        <taxon>Fusobacteriales</taxon>
        <taxon>Leptotrichiaceae</taxon>
        <taxon>Streptobacillus</taxon>
    </lineage>
</organism>
<dbReference type="STRING" id="519441.Smon_0063"/>
<evidence type="ECO:0000256" key="6">
    <source>
        <dbReference type="ARBA" id="ARBA00023136"/>
    </source>
</evidence>
<evidence type="ECO:0000256" key="5">
    <source>
        <dbReference type="ARBA" id="ARBA00022989"/>
    </source>
</evidence>
<dbReference type="RefSeq" id="WP_012858118.1">
    <property type="nucleotide sequence ID" value="NC_013515.1"/>
</dbReference>
<keyword evidence="10" id="KW-1185">Reference proteome</keyword>
<evidence type="ECO:0000256" key="7">
    <source>
        <dbReference type="RuleBase" id="RU363032"/>
    </source>
</evidence>
<evidence type="ECO:0000256" key="2">
    <source>
        <dbReference type="ARBA" id="ARBA00022448"/>
    </source>
</evidence>
<name>D1AW84_STRM9</name>
<feature type="transmembrane region" description="Helical" evidence="7">
    <location>
        <begin position="136"/>
        <end position="157"/>
    </location>
</feature>
<dbReference type="InterPro" id="IPR035906">
    <property type="entry name" value="MetI-like_sf"/>
</dbReference>
<sequence length="324" mass="35909">MNNMLKYIVKRTFTGLITLWLVITITFFLLHKLPGDPFESEKAIPPQIKASLMQKYDLDKPLSTQYFKYLKNMSKGDLGVSMKERGRTVNSIIKRSFPVSADLGIRAVLFGLIFGIPLGIAAALKRGKKLDHFSMLIAIIGISVPSFVIAGILQLYAVEIHKGILIDKIGLPLGRIFLTGWDLPSKKILPVIALGFFSLAEVARLMRSKMIEIMEQDYIKLAIAKGVSPINVVFKHALRNAILPIITVISPSIAAVLTGSFVIETMFSIGGLGKYYIDSIIDRDYTMVLGVTIFYSAFLIFMMIVMDVTYALADPKIKLGKGDN</sequence>
<keyword evidence="6 7" id="KW-0472">Membrane</keyword>
<keyword evidence="2 7" id="KW-0813">Transport</keyword>
<dbReference type="InterPro" id="IPR045621">
    <property type="entry name" value="BPD_transp_1_N"/>
</dbReference>
<evidence type="ECO:0000313" key="9">
    <source>
        <dbReference type="EMBL" id="ACZ00560.1"/>
    </source>
</evidence>
<feature type="transmembrane region" description="Helical" evidence="7">
    <location>
        <begin position="188"/>
        <end position="206"/>
    </location>
</feature>
<comment type="subcellular location">
    <subcellularLocation>
        <location evidence="1 7">Cell membrane</location>
        <topology evidence="1 7">Multi-pass membrane protein</topology>
    </subcellularLocation>
</comment>
<dbReference type="PANTHER" id="PTHR30465:SF74">
    <property type="entry name" value="OLIGOPEPTIDE TRANSPORT SYSTEM PERMEASE PROTEIN OPPB"/>
    <property type="match status" value="1"/>
</dbReference>
<dbReference type="CDD" id="cd06261">
    <property type="entry name" value="TM_PBP2"/>
    <property type="match status" value="1"/>
</dbReference>
<evidence type="ECO:0000313" key="10">
    <source>
        <dbReference type="Proteomes" id="UP000002072"/>
    </source>
</evidence>
<protein>
    <submittedName>
        <fullName evidence="9">Binding-protein-dependent transport systems inner membrane component</fullName>
    </submittedName>
</protein>
<keyword evidence="3" id="KW-1003">Cell membrane</keyword>
<evidence type="ECO:0000256" key="4">
    <source>
        <dbReference type="ARBA" id="ARBA00022692"/>
    </source>
</evidence>
<dbReference type="Pfam" id="PF00528">
    <property type="entry name" value="BPD_transp_1"/>
    <property type="match status" value="1"/>
</dbReference>
<evidence type="ECO:0000256" key="3">
    <source>
        <dbReference type="ARBA" id="ARBA00022475"/>
    </source>
</evidence>
<dbReference type="InterPro" id="IPR000515">
    <property type="entry name" value="MetI-like"/>
</dbReference>
<evidence type="ECO:0000256" key="1">
    <source>
        <dbReference type="ARBA" id="ARBA00004651"/>
    </source>
</evidence>
<dbReference type="SUPFAM" id="SSF161098">
    <property type="entry name" value="MetI-like"/>
    <property type="match status" value="1"/>
</dbReference>
<dbReference type="Pfam" id="PF19300">
    <property type="entry name" value="BPD_transp_1_N"/>
    <property type="match status" value="1"/>
</dbReference>
<dbReference type="KEGG" id="smf:Smon_0063"/>
<dbReference type="Proteomes" id="UP000002072">
    <property type="component" value="Chromosome"/>
</dbReference>
<dbReference type="HOGENOM" id="CLU_036879_1_2_0"/>
<feature type="transmembrane region" description="Helical" evidence="7">
    <location>
        <begin position="241"/>
        <end position="263"/>
    </location>
</feature>
<keyword evidence="5 7" id="KW-1133">Transmembrane helix</keyword>
<gene>
    <name evidence="9" type="ordered locus">Smon_0063</name>
</gene>
<evidence type="ECO:0000259" key="8">
    <source>
        <dbReference type="PROSITE" id="PS50928"/>
    </source>
</evidence>
<dbReference type="PANTHER" id="PTHR30465">
    <property type="entry name" value="INNER MEMBRANE ABC TRANSPORTER"/>
    <property type="match status" value="1"/>
</dbReference>
<dbReference type="GeneID" id="29673826"/>
<reference evidence="9 10" key="1">
    <citation type="journal article" date="2009" name="Stand. Genomic Sci.">
        <title>Complete genome sequence of Streptobacillus moniliformis type strain (9901T).</title>
        <authorList>
            <person name="Nolan M."/>
            <person name="Gronow S."/>
            <person name="Lapidus A."/>
            <person name="Ivanova N."/>
            <person name="Copeland A."/>
            <person name="Lucas S."/>
            <person name="Del Rio T.G."/>
            <person name="Chen F."/>
            <person name="Tice H."/>
            <person name="Pitluck S."/>
            <person name="Cheng J.F."/>
            <person name="Sims D."/>
            <person name="Meincke L."/>
            <person name="Bruce D."/>
            <person name="Goodwin L."/>
            <person name="Brettin T."/>
            <person name="Han C."/>
            <person name="Detter J.C."/>
            <person name="Ovchinikova G."/>
            <person name="Pati A."/>
            <person name="Mavromatis K."/>
            <person name="Mikhailova N."/>
            <person name="Chen A."/>
            <person name="Palaniappan K."/>
            <person name="Land M."/>
            <person name="Hauser L."/>
            <person name="Chang Y.J."/>
            <person name="Jeffries C.D."/>
            <person name="Rohde M."/>
            <person name="Sproer C."/>
            <person name="Goker M."/>
            <person name="Bristow J."/>
            <person name="Eisen J.A."/>
            <person name="Markowitz V."/>
            <person name="Hugenholtz P."/>
            <person name="Kyrpides N.C."/>
            <person name="Klenk H.P."/>
            <person name="Chain P."/>
        </authorList>
    </citation>
    <scope>NUCLEOTIDE SEQUENCE [LARGE SCALE GENOMIC DNA]</scope>
    <source>
        <strain evidence="10">ATCC 14647 / DSM 12112 / NCTC 10651 / 9901</strain>
    </source>
</reference>